<dbReference type="Proteomes" id="UP001484097">
    <property type="component" value="Unassembled WGS sequence"/>
</dbReference>
<keyword evidence="2" id="KW-0378">Hydrolase</keyword>
<dbReference type="RefSeq" id="WP_309810380.1">
    <property type="nucleotide sequence ID" value="NZ_JBDXMX010000007.1"/>
</dbReference>
<protein>
    <submittedName>
        <fullName evidence="2">Alpha/beta fold hydrolase</fullName>
    </submittedName>
</protein>
<dbReference type="PANTHER" id="PTHR43194:SF2">
    <property type="entry name" value="PEROXISOMAL MEMBRANE PROTEIN LPX1"/>
    <property type="match status" value="1"/>
</dbReference>
<dbReference type="InterPro" id="IPR050228">
    <property type="entry name" value="Carboxylesterase_BioH"/>
</dbReference>
<dbReference type="PANTHER" id="PTHR43194">
    <property type="entry name" value="HYDROLASE ALPHA/BETA FOLD FAMILY"/>
    <property type="match status" value="1"/>
</dbReference>
<dbReference type="GO" id="GO:0016787">
    <property type="term" value="F:hydrolase activity"/>
    <property type="evidence" value="ECO:0007669"/>
    <property type="project" value="UniProtKB-KW"/>
</dbReference>
<evidence type="ECO:0000313" key="2">
    <source>
        <dbReference type="EMBL" id="MEO9248841.1"/>
    </source>
</evidence>
<evidence type="ECO:0000313" key="3">
    <source>
        <dbReference type="Proteomes" id="UP001484097"/>
    </source>
</evidence>
<gene>
    <name evidence="2" type="ORF">ABDK96_14250</name>
</gene>
<organism evidence="2 3">
    <name type="scientific">Citricoccus nitrophenolicus</name>
    <dbReference type="NCBI Taxonomy" id="863575"/>
    <lineage>
        <taxon>Bacteria</taxon>
        <taxon>Bacillati</taxon>
        <taxon>Actinomycetota</taxon>
        <taxon>Actinomycetes</taxon>
        <taxon>Micrococcales</taxon>
        <taxon>Micrococcaceae</taxon>
        <taxon>Citricoccus</taxon>
    </lineage>
</organism>
<reference evidence="2 3" key="1">
    <citation type="submission" date="2024-05" db="EMBL/GenBank/DDBJ databases">
        <authorList>
            <person name="Yi C."/>
        </authorList>
    </citation>
    <scope>NUCLEOTIDE SEQUENCE [LARGE SCALE GENOMIC DNA]</scope>
    <source>
        <strain evidence="2 3">XS13</strain>
    </source>
</reference>
<dbReference type="InterPro" id="IPR012354">
    <property type="entry name" value="Esterase_lipase"/>
</dbReference>
<proteinExistence type="predicted"/>
<feature type="domain" description="Serine aminopeptidase S33" evidence="1">
    <location>
        <begin position="29"/>
        <end position="238"/>
    </location>
</feature>
<name>A0ABV0IL06_9MICC</name>
<dbReference type="InterPro" id="IPR029058">
    <property type="entry name" value="AB_hydrolase_fold"/>
</dbReference>
<comment type="caution">
    <text evidence="2">The sequence shown here is derived from an EMBL/GenBank/DDBJ whole genome shotgun (WGS) entry which is preliminary data.</text>
</comment>
<dbReference type="Pfam" id="PF12146">
    <property type="entry name" value="Hydrolase_4"/>
    <property type="match status" value="1"/>
</dbReference>
<dbReference type="InterPro" id="IPR022742">
    <property type="entry name" value="Hydrolase_4"/>
</dbReference>
<keyword evidence="3" id="KW-1185">Reference proteome</keyword>
<evidence type="ECO:0000259" key="1">
    <source>
        <dbReference type="Pfam" id="PF12146"/>
    </source>
</evidence>
<dbReference type="Gene3D" id="3.40.50.1820">
    <property type="entry name" value="alpha/beta hydrolase"/>
    <property type="match status" value="1"/>
</dbReference>
<sequence>MDPQQRPLSLSGAPDGPLAGSLRRGRTGVALFHGFTSGPVSVAPWATALAAAGADVEVPLLPGHGTRWEDLERVTATDWRGAARRTVDALLATHEHVVVAGLSMGGALALDAAAHRRVTGVVVVNPGLRFASPLAPLAGWLKYAVRTVEPIANDTVSPEADERAYPRTPVAGVHQVGRLQSAARRGLADITAPVLAFRSTTDHVVPPSSITVLSRGLSPGLLTLRPLENSYHVATLDTDAPIIHAESVRFLSGLPGSPEQAGQHG</sequence>
<dbReference type="EMBL" id="JBDXMX010000007">
    <property type="protein sequence ID" value="MEO9248841.1"/>
    <property type="molecule type" value="Genomic_DNA"/>
</dbReference>
<dbReference type="SUPFAM" id="SSF53474">
    <property type="entry name" value="alpha/beta-Hydrolases"/>
    <property type="match status" value="1"/>
</dbReference>
<dbReference type="PIRSF" id="PIRSF017388">
    <property type="entry name" value="Esterase_lipase"/>
    <property type="match status" value="1"/>
</dbReference>
<accession>A0ABV0IL06</accession>